<protein>
    <recommendedName>
        <fullName evidence="4">Dynein regulatory complex protein 10</fullName>
    </recommendedName>
    <alternativeName>
        <fullName evidence="10">IQ domain-containing protein D</fullName>
    </alternativeName>
</protein>
<dbReference type="GeneTree" id="ENSGT00730000111354"/>
<evidence type="ECO:0000256" key="11">
    <source>
        <dbReference type="ARBA" id="ARBA00046836"/>
    </source>
</evidence>
<dbReference type="PANTHER" id="PTHR31598">
    <property type="entry name" value="IQ DOMAIN-CONTAINING PROTEIN D"/>
    <property type="match status" value="1"/>
</dbReference>
<dbReference type="AlphaFoldDB" id="A0A3Q3MJ28"/>
<comment type="similarity">
    <text evidence="3">Belongs to the DRC10 family.</text>
</comment>
<feature type="coiled-coil region" evidence="12">
    <location>
        <begin position="221"/>
        <end position="289"/>
    </location>
</feature>
<evidence type="ECO:0000256" key="7">
    <source>
        <dbReference type="ARBA" id="ARBA00023069"/>
    </source>
</evidence>
<keyword evidence="14" id="KW-1185">Reference proteome</keyword>
<dbReference type="SMART" id="SM00015">
    <property type="entry name" value="IQ"/>
    <property type="match status" value="1"/>
</dbReference>
<evidence type="ECO:0000256" key="5">
    <source>
        <dbReference type="ARBA" id="ARBA00022490"/>
    </source>
</evidence>
<reference evidence="13" key="1">
    <citation type="submission" date="2025-08" db="UniProtKB">
        <authorList>
            <consortium name="Ensembl"/>
        </authorList>
    </citation>
    <scope>IDENTIFICATION</scope>
</reference>
<keyword evidence="7" id="KW-0969">Cilium</keyword>
<comment type="subunit">
    <text evidence="11">Component of the nexin-dynein regulatory complex (N-DRC). Interacts with CFAP52.</text>
</comment>
<dbReference type="Proteomes" id="UP000261640">
    <property type="component" value="Unplaced"/>
</dbReference>
<accession>A0A3Q3MJ28</accession>
<dbReference type="InterPro" id="IPR000048">
    <property type="entry name" value="IQ_motif_EF-hand-BS"/>
</dbReference>
<feature type="coiled-coil region" evidence="12">
    <location>
        <begin position="57"/>
        <end position="84"/>
    </location>
</feature>
<dbReference type="Pfam" id="PF00612">
    <property type="entry name" value="IQ"/>
    <property type="match status" value="1"/>
</dbReference>
<dbReference type="Gene3D" id="1.20.5.190">
    <property type="match status" value="1"/>
</dbReference>
<evidence type="ECO:0000256" key="3">
    <source>
        <dbReference type="ARBA" id="ARBA00009071"/>
    </source>
</evidence>
<comment type="function">
    <text evidence="1">Component of the nexin-dynein regulatory complex (N-DRC), a key regulator of ciliary/flagellar motility which maintains the alignment and integrity of the distal axoneme and regulates microtubule sliding in motile axonemes.</text>
</comment>
<dbReference type="STRING" id="205130.ENSMAMP00000020944"/>
<keyword evidence="9" id="KW-0966">Cell projection</keyword>
<dbReference type="PANTHER" id="PTHR31598:SF1">
    <property type="entry name" value="DYNEIN REGULATORY COMPLEX PROTEIN 10"/>
    <property type="match status" value="1"/>
</dbReference>
<dbReference type="Ensembl" id="ENSMAMT00000021484.2">
    <property type="protein sequence ID" value="ENSMAMP00000020944.2"/>
    <property type="gene ID" value="ENSMAMG00000014073.2"/>
</dbReference>
<evidence type="ECO:0000256" key="4">
    <source>
        <dbReference type="ARBA" id="ARBA00021752"/>
    </source>
</evidence>
<dbReference type="CDD" id="cd23767">
    <property type="entry name" value="IQCD"/>
    <property type="match status" value="1"/>
</dbReference>
<reference evidence="13" key="2">
    <citation type="submission" date="2025-09" db="UniProtKB">
        <authorList>
            <consortium name="Ensembl"/>
        </authorList>
    </citation>
    <scope>IDENTIFICATION</scope>
</reference>
<evidence type="ECO:0000256" key="10">
    <source>
        <dbReference type="ARBA" id="ARBA00032180"/>
    </source>
</evidence>
<comment type="subcellular location">
    <subcellularLocation>
        <location evidence="2">Cytoplasm</location>
        <location evidence="2">Cytoskeleton</location>
        <location evidence="2">Flagellum axoneme</location>
    </subcellularLocation>
</comment>
<proteinExistence type="inferred from homology"/>
<keyword evidence="12" id="KW-0175">Coiled coil</keyword>
<evidence type="ECO:0000256" key="2">
    <source>
        <dbReference type="ARBA" id="ARBA00004611"/>
    </source>
</evidence>
<keyword evidence="5" id="KW-0963">Cytoplasm</keyword>
<evidence type="ECO:0000313" key="14">
    <source>
        <dbReference type="Proteomes" id="UP000261640"/>
    </source>
</evidence>
<evidence type="ECO:0000256" key="6">
    <source>
        <dbReference type="ARBA" id="ARBA00022846"/>
    </source>
</evidence>
<name>A0A3Q3MJ28_9TELE</name>
<sequence length="324" mass="37658">MMDAVHNDELSQNKLFSPEARRISSVLENCISQFEIATTLSALLQLNDVSTVVSNELSKALNEHQMLSERLEKLEGIKQETEEGEGGEARKRARAKLEKDIKNSFKDLLRLFRAHPDAILALKAVQGLEVDQSAYKLIRGLKTFHSHMVERLLTSPDEELHLLLCKPVSSFPTHELKDIVTKELEIAANIKKTDEKYTCKLLVFLPRQRNEKVETEIEYLLQDFDAKIEQYQADLELNEIDHEREEEEIRNLEKLFSVLEVEWNQILERRQLEEEKKQEEIRELELKTKAAILAQAWWRGYSVRKALKNKSKNKKAKKGKGKKK</sequence>
<dbReference type="PROSITE" id="PS50096">
    <property type="entry name" value="IQ"/>
    <property type="match status" value="1"/>
</dbReference>
<evidence type="ECO:0000256" key="12">
    <source>
        <dbReference type="SAM" id="Coils"/>
    </source>
</evidence>
<evidence type="ECO:0000256" key="9">
    <source>
        <dbReference type="ARBA" id="ARBA00023273"/>
    </source>
</evidence>
<evidence type="ECO:0000256" key="8">
    <source>
        <dbReference type="ARBA" id="ARBA00023212"/>
    </source>
</evidence>
<evidence type="ECO:0000313" key="13">
    <source>
        <dbReference type="Ensembl" id="ENSMAMP00000020944.2"/>
    </source>
</evidence>
<evidence type="ECO:0000256" key="1">
    <source>
        <dbReference type="ARBA" id="ARBA00003029"/>
    </source>
</evidence>
<keyword evidence="8" id="KW-0206">Cytoskeleton</keyword>
<dbReference type="InterPro" id="IPR042815">
    <property type="entry name" value="DRC10"/>
</dbReference>
<keyword evidence="6" id="KW-0282">Flagellum</keyword>
<organism evidence="13 14">
    <name type="scientific">Mastacembelus armatus</name>
    <name type="common">zig-zag eel</name>
    <dbReference type="NCBI Taxonomy" id="205130"/>
    <lineage>
        <taxon>Eukaryota</taxon>
        <taxon>Metazoa</taxon>
        <taxon>Chordata</taxon>
        <taxon>Craniata</taxon>
        <taxon>Vertebrata</taxon>
        <taxon>Euteleostomi</taxon>
        <taxon>Actinopterygii</taxon>
        <taxon>Neopterygii</taxon>
        <taxon>Teleostei</taxon>
        <taxon>Neoteleostei</taxon>
        <taxon>Acanthomorphata</taxon>
        <taxon>Anabantaria</taxon>
        <taxon>Synbranchiformes</taxon>
        <taxon>Mastacembelidae</taxon>
        <taxon>Mastacembelus</taxon>
    </lineage>
</organism>